<feature type="transmembrane region" description="Helical" evidence="9">
    <location>
        <begin position="131"/>
        <end position="151"/>
    </location>
</feature>
<feature type="transmembrane region" description="Helical" evidence="9">
    <location>
        <begin position="157"/>
        <end position="176"/>
    </location>
</feature>
<dbReference type="Gene3D" id="3.40.50.300">
    <property type="entry name" value="P-loop containing nucleotide triphosphate hydrolases"/>
    <property type="match status" value="1"/>
</dbReference>
<proteinExistence type="predicted"/>
<dbReference type="PROSITE" id="PS50929">
    <property type="entry name" value="ABC_TM1F"/>
    <property type="match status" value="1"/>
</dbReference>
<organism evidence="12 13">
    <name type="scientific">Cryptosporangium arvum DSM 44712</name>
    <dbReference type="NCBI Taxonomy" id="927661"/>
    <lineage>
        <taxon>Bacteria</taxon>
        <taxon>Bacillati</taxon>
        <taxon>Actinomycetota</taxon>
        <taxon>Actinomycetes</taxon>
        <taxon>Cryptosporangiales</taxon>
        <taxon>Cryptosporangiaceae</taxon>
        <taxon>Cryptosporangium</taxon>
    </lineage>
</organism>
<dbReference type="GO" id="GO:0015421">
    <property type="term" value="F:ABC-type oligopeptide transporter activity"/>
    <property type="evidence" value="ECO:0007669"/>
    <property type="project" value="TreeGrafter"/>
</dbReference>
<evidence type="ECO:0000313" key="12">
    <source>
        <dbReference type="EMBL" id="EXG82129.1"/>
    </source>
</evidence>
<dbReference type="PATRIC" id="fig|927661.3.peg.3228"/>
<evidence type="ECO:0000256" key="1">
    <source>
        <dbReference type="ARBA" id="ARBA00004651"/>
    </source>
</evidence>
<dbReference type="InterPro" id="IPR036640">
    <property type="entry name" value="ABC1_TM_sf"/>
</dbReference>
<dbReference type="InterPro" id="IPR011527">
    <property type="entry name" value="ABC1_TM_dom"/>
</dbReference>
<reference evidence="12 13" key="1">
    <citation type="submission" date="2013-07" db="EMBL/GenBank/DDBJ databases">
        <authorList>
            <consortium name="DOE Joint Genome Institute"/>
            <person name="Eisen J."/>
            <person name="Huntemann M."/>
            <person name="Han J."/>
            <person name="Chen A."/>
            <person name="Kyrpides N."/>
            <person name="Mavromatis K."/>
            <person name="Markowitz V."/>
            <person name="Palaniappan K."/>
            <person name="Ivanova N."/>
            <person name="Schaumberg A."/>
            <person name="Pati A."/>
            <person name="Liolios K."/>
            <person name="Nordberg H.P."/>
            <person name="Cantor M.N."/>
            <person name="Hua S.X."/>
            <person name="Woyke T."/>
        </authorList>
    </citation>
    <scope>NUCLEOTIDE SEQUENCE [LARGE SCALE GENOMIC DNA]</scope>
    <source>
        <strain evidence="12 13">DSM 44712</strain>
    </source>
</reference>
<evidence type="ECO:0000256" key="7">
    <source>
        <dbReference type="ARBA" id="ARBA00022989"/>
    </source>
</evidence>
<feature type="transmembrane region" description="Helical" evidence="9">
    <location>
        <begin position="274"/>
        <end position="298"/>
    </location>
</feature>
<evidence type="ECO:0000256" key="6">
    <source>
        <dbReference type="ARBA" id="ARBA00022840"/>
    </source>
</evidence>
<keyword evidence="3" id="KW-1003">Cell membrane</keyword>
<dbReference type="RefSeq" id="WP_035851722.1">
    <property type="nucleotide sequence ID" value="NZ_KK073874.1"/>
</dbReference>
<keyword evidence="2" id="KW-0813">Transport</keyword>
<feature type="transmembrane region" description="Helical" evidence="9">
    <location>
        <begin position="240"/>
        <end position="262"/>
    </location>
</feature>
<name>A0A010ZTU8_9ACTN</name>
<dbReference type="InterPro" id="IPR039421">
    <property type="entry name" value="Type_1_exporter"/>
</dbReference>
<dbReference type="PROSITE" id="PS00211">
    <property type="entry name" value="ABC_TRANSPORTER_1"/>
    <property type="match status" value="1"/>
</dbReference>
<dbReference type="HOGENOM" id="CLU_000604_84_3_11"/>
<feature type="transmembrane region" description="Helical" evidence="9">
    <location>
        <begin position="54"/>
        <end position="78"/>
    </location>
</feature>
<dbReference type="Proteomes" id="UP000021053">
    <property type="component" value="Unassembled WGS sequence"/>
</dbReference>
<dbReference type="CDD" id="cd18548">
    <property type="entry name" value="ABC_6TM_Tm287_like"/>
    <property type="match status" value="1"/>
</dbReference>
<evidence type="ECO:0000256" key="5">
    <source>
        <dbReference type="ARBA" id="ARBA00022741"/>
    </source>
</evidence>
<dbReference type="InterPro" id="IPR003593">
    <property type="entry name" value="AAA+_ATPase"/>
</dbReference>
<feature type="domain" description="ABC transporter" evidence="10">
    <location>
        <begin position="337"/>
        <end position="572"/>
    </location>
</feature>
<dbReference type="FunFam" id="3.40.50.300:FF:000854">
    <property type="entry name" value="Multidrug ABC transporter ATP-binding protein"/>
    <property type="match status" value="1"/>
</dbReference>
<keyword evidence="4 9" id="KW-0812">Transmembrane</keyword>
<dbReference type="SUPFAM" id="SSF90123">
    <property type="entry name" value="ABC transporter transmembrane region"/>
    <property type="match status" value="1"/>
</dbReference>
<comment type="caution">
    <text evidence="12">The sequence shown here is derived from an EMBL/GenBank/DDBJ whole genome shotgun (WGS) entry which is preliminary data.</text>
</comment>
<dbReference type="InterPro" id="IPR017871">
    <property type="entry name" value="ABC_transporter-like_CS"/>
</dbReference>
<keyword evidence="8 9" id="KW-0472">Membrane</keyword>
<feature type="domain" description="ABC transmembrane type-1" evidence="11">
    <location>
        <begin position="18"/>
        <end position="300"/>
    </location>
</feature>
<dbReference type="OrthoDB" id="9806127at2"/>
<dbReference type="GO" id="GO:0005886">
    <property type="term" value="C:plasma membrane"/>
    <property type="evidence" value="ECO:0007669"/>
    <property type="project" value="UniProtKB-SubCell"/>
</dbReference>
<dbReference type="GO" id="GO:0016887">
    <property type="term" value="F:ATP hydrolysis activity"/>
    <property type="evidence" value="ECO:0007669"/>
    <property type="project" value="InterPro"/>
</dbReference>
<sequence>MLIRLLRSYSRPYRRHLVVLVVLQLGQVAGSLLLPTLNAAVVDNGLIKGDPGYIRRLGVVMVLVAIGQLACAAGAAYLGPTVAMSIGRDLRAAVFHRVLSYSGREVARFGAPSLIARTVNDVQQVQTLVELAAGAAVTAPIMCVGAVVLAFGQDSALALMVLGFVLVIGVVVVVSLRRLSRLHDLLQAGVDRLNRMLRDQITGVRVIRAYRRDQHELSSFERANHDLADVSLRVWRLVAVMYPVILIVTTGFTVALLWFGALRIDDGLMAPGTLTAFLGYLVLVLVSVIMATLMFLSAPRAHVCAERITEVLETHASVVAPAHPRTPAPTASRGAVLELRGVGFRYPAAARPALHGVDLCAAPGETVAVLGRTGSGKSTLLGLAPRQYDATAGAVLLDGVDVRELEPSAVAAAVGLVPQRPYLFAGTVASNLRFGNPKATADDMWRALEIAQVLAEVERLPLGLDAPVSQGGANFSGGQRQRLGIARTLLHRPRVYLFDDCFSALDNTTNEALQDALAPHLHGATVILVTQQVGRVSRADRIVMLEQGRAVGTGTHHELMRDCAPYRELALSQLTAQVAR</sequence>
<dbReference type="GO" id="GO:0005524">
    <property type="term" value="F:ATP binding"/>
    <property type="evidence" value="ECO:0007669"/>
    <property type="project" value="UniProtKB-KW"/>
</dbReference>
<dbReference type="Gene3D" id="1.20.1560.10">
    <property type="entry name" value="ABC transporter type 1, transmembrane domain"/>
    <property type="match status" value="1"/>
</dbReference>
<dbReference type="PANTHER" id="PTHR43394">
    <property type="entry name" value="ATP-DEPENDENT PERMEASE MDL1, MITOCHONDRIAL"/>
    <property type="match status" value="1"/>
</dbReference>
<protein>
    <submittedName>
        <fullName evidence="12">ABC-type multidrug transport system, ATPase and permease component</fullName>
    </submittedName>
</protein>
<keyword evidence="5" id="KW-0547">Nucleotide-binding</keyword>
<dbReference type="Pfam" id="PF00664">
    <property type="entry name" value="ABC_membrane"/>
    <property type="match status" value="1"/>
</dbReference>
<dbReference type="PROSITE" id="PS50893">
    <property type="entry name" value="ABC_TRANSPORTER_2"/>
    <property type="match status" value="1"/>
</dbReference>
<dbReference type="EMBL" id="JFBT01000001">
    <property type="protein sequence ID" value="EXG82129.1"/>
    <property type="molecule type" value="Genomic_DNA"/>
</dbReference>
<keyword evidence="6" id="KW-0067">ATP-binding</keyword>
<dbReference type="InterPro" id="IPR027417">
    <property type="entry name" value="P-loop_NTPase"/>
</dbReference>
<dbReference type="Pfam" id="PF00005">
    <property type="entry name" value="ABC_tran"/>
    <property type="match status" value="1"/>
</dbReference>
<gene>
    <name evidence="12" type="ORF">CryarDRAFT_3271</name>
</gene>
<evidence type="ECO:0000256" key="2">
    <source>
        <dbReference type="ARBA" id="ARBA00022448"/>
    </source>
</evidence>
<dbReference type="PANTHER" id="PTHR43394:SF1">
    <property type="entry name" value="ATP-BINDING CASSETTE SUB-FAMILY B MEMBER 10, MITOCHONDRIAL"/>
    <property type="match status" value="1"/>
</dbReference>
<evidence type="ECO:0000313" key="13">
    <source>
        <dbReference type="Proteomes" id="UP000021053"/>
    </source>
</evidence>
<evidence type="ECO:0000256" key="8">
    <source>
        <dbReference type="ARBA" id="ARBA00023136"/>
    </source>
</evidence>
<accession>A0A010ZTU8</accession>
<dbReference type="InterPro" id="IPR003439">
    <property type="entry name" value="ABC_transporter-like_ATP-bd"/>
</dbReference>
<keyword evidence="13" id="KW-1185">Reference proteome</keyword>
<evidence type="ECO:0000256" key="4">
    <source>
        <dbReference type="ARBA" id="ARBA00022692"/>
    </source>
</evidence>
<keyword evidence="7 9" id="KW-1133">Transmembrane helix</keyword>
<evidence type="ECO:0000259" key="10">
    <source>
        <dbReference type="PROSITE" id="PS50893"/>
    </source>
</evidence>
<dbReference type="SUPFAM" id="SSF52540">
    <property type="entry name" value="P-loop containing nucleoside triphosphate hydrolases"/>
    <property type="match status" value="1"/>
</dbReference>
<evidence type="ECO:0000256" key="9">
    <source>
        <dbReference type="SAM" id="Phobius"/>
    </source>
</evidence>
<evidence type="ECO:0000256" key="3">
    <source>
        <dbReference type="ARBA" id="ARBA00022475"/>
    </source>
</evidence>
<dbReference type="AlphaFoldDB" id="A0A010ZTU8"/>
<comment type="subcellular location">
    <subcellularLocation>
        <location evidence="1">Cell membrane</location>
        <topology evidence="1">Multi-pass membrane protein</topology>
    </subcellularLocation>
</comment>
<evidence type="ECO:0000259" key="11">
    <source>
        <dbReference type="PROSITE" id="PS50929"/>
    </source>
</evidence>
<dbReference type="SMART" id="SM00382">
    <property type="entry name" value="AAA"/>
    <property type="match status" value="1"/>
</dbReference>